<gene>
    <name evidence="2" type="ORF">H7313_12100</name>
</gene>
<sequence length="273" mass="27185">MAKMTFIRALRSEAVRLRRSPLVAMHLVLAVALGGCAGLYFSGAAWDSLLGADAFFQLLGAGAPLIVGISCGLAVDVEREAGDGANLLGVPSRRRALAAKGTVLLALGFAAALVATLLFIALLAVAGREVPPLAACVVAAAGVAAGSVVLYAASLWIALRFGRNASIGVGALGLVVALASMGGLANGLVTGSLSGAFGLDAAVFVPFAWPSRLASLAVEAAVAVPLGFGPQAVAALAGSFARIGAVCAVATAVLVAVLLARANRFEDKRRAAE</sequence>
<comment type="caution">
    <text evidence="2">The sequence shown here is derived from an EMBL/GenBank/DDBJ whole genome shotgun (WGS) entry which is preliminary data.</text>
</comment>
<name>A0A842JEH0_9ACTN</name>
<feature type="transmembrane region" description="Helical" evidence="1">
    <location>
        <begin position="54"/>
        <end position="75"/>
    </location>
</feature>
<dbReference type="InterPro" id="IPR022294">
    <property type="entry name" value="ABC-transptr_permeasesu"/>
</dbReference>
<organism evidence="2 3">
    <name type="scientific">Gordonibacter massiliensis</name>
    <name type="common">ex Traore et al. 2017</name>
    <dbReference type="NCBI Taxonomy" id="1841863"/>
    <lineage>
        <taxon>Bacteria</taxon>
        <taxon>Bacillati</taxon>
        <taxon>Actinomycetota</taxon>
        <taxon>Coriobacteriia</taxon>
        <taxon>Eggerthellales</taxon>
        <taxon>Eggerthellaceae</taxon>
        <taxon>Gordonibacter</taxon>
    </lineage>
</organism>
<keyword evidence="1" id="KW-0472">Membrane</keyword>
<evidence type="ECO:0000256" key="1">
    <source>
        <dbReference type="SAM" id="Phobius"/>
    </source>
</evidence>
<dbReference type="EMBL" id="JACMSE010000009">
    <property type="protein sequence ID" value="MBC2890077.1"/>
    <property type="molecule type" value="Genomic_DNA"/>
</dbReference>
<keyword evidence="3" id="KW-1185">Reference proteome</keyword>
<keyword evidence="1" id="KW-1133">Transmembrane helix</keyword>
<keyword evidence="1" id="KW-0812">Transmembrane</keyword>
<feature type="transmembrane region" description="Helical" evidence="1">
    <location>
        <begin position="240"/>
        <end position="260"/>
    </location>
</feature>
<evidence type="ECO:0000313" key="3">
    <source>
        <dbReference type="Proteomes" id="UP000587396"/>
    </source>
</evidence>
<feature type="transmembrane region" description="Helical" evidence="1">
    <location>
        <begin position="103"/>
        <end position="126"/>
    </location>
</feature>
<dbReference type="CDD" id="cd21808">
    <property type="entry name" value="ABC-2_lan_permease_MutG"/>
    <property type="match status" value="1"/>
</dbReference>
<feature type="transmembrane region" description="Helical" evidence="1">
    <location>
        <begin position="165"/>
        <end position="185"/>
    </location>
</feature>
<proteinExistence type="predicted"/>
<evidence type="ECO:0000313" key="2">
    <source>
        <dbReference type="EMBL" id="MBC2890077.1"/>
    </source>
</evidence>
<protein>
    <submittedName>
        <fullName evidence="2">ABC transporter permease</fullName>
    </submittedName>
</protein>
<reference evidence="2 3" key="1">
    <citation type="submission" date="2020-08" db="EMBL/GenBank/DDBJ databases">
        <authorList>
            <person name="Liu C."/>
            <person name="Sun Q."/>
        </authorList>
    </citation>
    <scope>NUCLEOTIDE SEQUENCE [LARGE SCALE GENOMIC DNA]</scope>
    <source>
        <strain evidence="2 3">N22</strain>
    </source>
</reference>
<dbReference type="Pfam" id="PF12730">
    <property type="entry name" value="ABC2_membrane_4"/>
    <property type="match status" value="1"/>
</dbReference>
<dbReference type="AlphaFoldDB" id="A0A842JEH0"/>
<feature type="transmembrane region" description="Helical" evidence="1">
    <location>
        <begin position="21"/>
        <end position="42"/>
    </location>
</feature>
<feature type="transmembrane region" description="Helical" evidence="1">
    <location>
        <begin position="132"/>
        <end position="153"/>
    </location>
</feature>
<dbReference type="RefSeq" id="WP_185905826.1">
    <property type="nucleotide sequence ID" value="NZ_JACMSE010000009.1"/>
</dbReference>
<accession>A0A842JEH0</accession>
<dbReference type="Proteomes" id="UP000587396">
    <property type="component" value="Unassembled WGS sequence"/>
</dbReference>